<evidence type="ECO:0000256" key="3">
    <source>
        <dbReference type="ARBA" id="ARBA00022741"/>
    </source>
</evidence>
<gene>
    <name evidence="10" type="ORF">KDH_41940</name>
</gene>
<dbReference type="SMART" id="SM00220">
    <property type="entry name" value="S_TKc"/>
    <property type="match status" value="1"/>
</dbReference>
<dbReference type="Pfam" id="PF00069">
    <property type="entry name" value="Pkinase"/>
    <property type="match status" value="1"/>
</dbReference>
<dbReference type="EC" id="2.7.11.1" evidence="1"/>
<dbReference type="Gene3D" id="3.30.200.20">
    <property type="entry name" value="Phosphorylase Kinase, domain 1"/>
    <property type="match status" value="1"/>
</dbReference>
<feature type="region of interest" description="Disordered" evidence="7">
    <location>
        <begin position="654"/>
        <end position="681"/>
    </location>
</feature>
<keyword evidence="8" id="KW-1133">Transmembrane helix</keyword>
<evidence type="ECO:0000256" key="7">
    <source>
        <dbReference type="SAM" id="MobiDB-lite"/>
    </source>
</evidence>
<evidence type="ECO:0000313" key="10">
    <source>
        <dbReference type="EMBL" id="GLV57358.1"/>
    </source>
</evidence>
<organism evidence="10 11">
    <name type="scientific">Dictyobacter halimunensis</name>
    <dbReference type="NCBI Taxonomy" id="3026934"/>
    <lineage>
        <taxon>Bacteria</taxon>
        <taxon>Bacillati</taxon>
        <taxon>Chloroflexota</taxon>
        <taxon>Ktedonobacteria</taxon>
        <taxon>Ktedonobacterales</taxon>
        <taxon>Dictyobacteraceae</taxon>
        <taxon>Dictyobacter</taxon>
    </lineage>
</organism>
<evidence type="ECO:0000259" key="9">
    <source>
        <dbReference type="PROSITE" id="PS50011"/>
    </source>
</evidence>
<evidence type="ECO:0000313" key="11">
    <source>
        <dbReference type="Proteomes" id="UP001344906"/>
    </source>
</evidence>
<dbReference type="InterPro" id="IPR008271">
    <property type="entry name" value="Ser/Thr_kinase_AS"/>
</dbReference>
<dbReference type="InterPro" id="IPR017441">
    <property type="entry name" value="Protein_kinase_ATP_BS"/>
</dbReference>
<dbReference type="Gene3D" id="1.10.510.10">
    <property type="entry name" value="Transferase(Phosphotransferase) domain 1"/>
    <property type="match status" value="1"/>
</dbReference>
<proteinExistence type="predicted"/>
<evidence type="ECO:0000256" key="1">
    <source>
        <dbReference type="ARBA" id="ARBA00012513"/>
    </source>
</evidence>
<dbReference type="PANTHER" id="PTHR43289:SF6">
    <property type="entry name" value="SERINE_THREONINE-PROTEIN KINASE NEKL-3"/>
    <property type="match status" value="1"/>
</dbReference>
<keyword evidence="2" id="KW-0808">Transferase</keyword>
<dbReference type="EMBL" id="BSRI01000002">
    <property type="protein sequence ID" value="GLV57358.1"/>
    <property type="molecule type" value="Genomic_DNA"/>
</dbReference>
<dbReference type="PANTHER" id="PTHR43289">
    <property type="entry name" value="MITOGEN-ACTIVATED PROTEIN KINASE KINASE KINASE 20-RELATED"/>
    <property type="match status" value="1"/>
</dbReference>
<dbReference type="InterPro" id="IPR011009">
    <property type="entry name" value="Kinase-like_dom_sf"/>
</dbReference>
<keyword evidence="8" id="KW-0472">Membrane</keyword>
<comment type="caution">
    <text evidence="10">The sequence shown here is derived from an EMBL/GenBank/DDBJ whole genome shotgun (WGS) entry which is preliminary data.</text>
</comment>
<dbReference type="SUPFAM" id="SSF56112">
    <property type="entry name" value="Protein kinase-like (PK-like)"/>
    <property type="match status" value="1"/>
</dbReference>
<evidence type="ECO:0000256" key="8">
    <source>
        <dbReference type="SAM" id="Phobius"/>
    </source>
</evidence>
<dbReference type="PROSITE" id="PS50011">
    <property type="entry name" value="PROTEIN_KINASE_DOM"/>
    <property type="match status" value="1"/>
</dbReference>
<dbReference type="CDD" id="cd14014">
    <property type="entry name" value="STKc_PknB_like"/>
    <property type="match status" value="1"/>
</dbReference>
<feature type="transmembrane region" description="Helical" evidence="8">
    <location>
        <begin position="595"/>
        <end position="614"/>
    </location>
</feature>
<feature type="domain" description="Protein kinase" evidence="9">
    <location>
        <begin position="14"/>
        <end position="281"/>
    </location>
</feature>
<name>A0ABQ6FUN4_9CHLR</name>
<keyword evidence="8" id="KW-0812">Transmembrane</keyword>
<dbReference type="PROSITE" id="PS00108">
    <property type="entry name" value="PROTEIN_KINASE_ST"/>
    <property type="match status" value="1"/>
</dbReference>
<keyword evidence="5 6" id="KW-0067">ATP-binding</keyword>
<feature type="binding site" evidence="6">
    <location>
        <position position="43"/>
    </location>
    <ligand>
        <name>ATP</name>
        <dbReference type="ChEBI" id="CHEBI:30616"/>
    </ligand>
</feature>
<evidence type="ECO:0000256" key="6">
    <source>
        <dbReference type="PROSITE-ProRule" id="PRU10141"/>
    </source>
</evidence>
<evidence type="ECO:0000256" key="4">
    <source>
        <dbReference type="ARBA" id="ARBA00022777"/>
    </source>
</evidence>
<accession>A0ABQ6FUN4</accession>
<dbReference type="InterPro" id="IPR000719">
    <property type="entry name" value="Prot_kinase_dom"/>
</dbReference>
<keyword evidence="3 6" id="KW-0547">Nucleotide-binding</keyword>
<keyword evidence="4" id="KW-0418">Kinase</keyword>
<evidence type="ECO:0000256" key="2">
    <source>
        <dbReference type="ARBA" id="ARBA00022679"/>
    </source>
</evidence>
<reference evidence="10 11" key="1">
    <citation type="submission" date="2023-02" db="EMBL/GenBank/DDBJ databases">
        <title>Dictyobacter halimunensis sp. nov., a new member of the class Ktedonobacteria from forest soil in a geothermal area.</title>
        <authorList>
            <person name="Rachmania M.K."/>
            <person name="Ningsih F."/>
            <person name="Sakai Y."/>
            <person name="Yabe S."/>
            <person name="Yokota A."/>
            <person name="Sjamsuridzal W."/>
        </authorList>
    </citation>
    <scope>NUCLEOTIDE SEQUENCE [LARGE SCALE GENOMIC DNA]</scope>
    <source>
        <strain evidence="10 11">S3.2.2.5</strain>
    </source>
</reference>
<dbReference type="RefSeq" id="WP_338253280.1">
    <property type="nucleotide sequence ID" value="NZ_BSRI01000002.1"/>
</dbReference>
<dbReference type="PROSITE" id="PS00107">
    <property type="entry name" value="PROTEIN_KINASE_ATP"/>
    <property type="match status" value="1"/>
</dbReference>
<sequence>MNAEELCGKVLGTCTLQKVIGRGGMGAVYLAQQSRPRRQVAVKVLLPITTFKPQQHRAFLERFRRETDAAASLEHPNITPVHEYGELDGLAYLVMPYISGGTLRDELDTEGKLPLTRVVSYLEQMAAALDFAHERKVVHRDIKPANILMTPEKRLLLTDFGLVKIITDGKQRSQNPLSEVGMPMGTPDYMAPEQVIGGVVDARADIYSLGVLLYHMVAGTPPFQGETPMKVALQHLHTPPPLPRMYRPDLPPAAEQVILRALAKRPVDRYLRARDLASAFRLALEAAGVQVDGSAEAGNRRRGLFDPVWQSQMPTATVTPQREPVKATHESVQQISQEPAGKAAQPFTAHHDIVAQTRMTLPSFSGILTETDIAAFKSASPRPTALPGADSLLQAQGIPETPNSGLTPLPPTIGTEVRHGGQRPGSRQTPLPPVAENMQSALPGNNQIGNDTETGPRKMFMPPRLKLGHKTNLRGLHKGASKPGGLPTVPQPLLKATPEQDYRVTTNEKTTRAFGLLAGIQPGATKTESLVQSHHEPGILPGMPVVDHQAATKQNKKISTEVLSVLSQWPTLIEWVKSHSKWPTLIEWVKSHKKTALVVGAIILLVLGLLLYMLTRPASSTPASGERGPSNSIAFTTGASTRFTASGPTILPDHPFSAPAVDREQEKQKGGPAFASSASEDVHIQTQQYLKQTGY</sequence>
<keyword evidence="11" id="KW-1185">Reference proteome</keyword>
<dbReference type="Proteomes" id="UP001344906">
    <property type="component" value="Unassembled WGS sequence"/>
</dbReference>
<protein>
    <recommendedName>
        <fullName evidence="1">non-specific serine/threonine protein kinase</fullName>
        <ecNumber evidence="1">2.7.11.1</ecNumber>
    </recommendedName>
</protein>
<evidence type="ECO:0000256" key="5">
    <source>
        <dbReference type="ARBA" id="ARBA00022840"/>
    </source>
</evidence>